<name>A0A8J7CVU8_9RHOB</name>
<protein>
    <submittedName>
        <fullName evidence="1">Uncharacterized protein</fullName>
    </submittedName>
</protein>
<dbReference type="EMBL" id="JACVXA010000004">
    <property type="protein sequence ID" value="MBE3636897.1"/>
    <property type="molecule type" value="Genomic_DNA"/>
</dbReference>
<keyword evidence="2" id="KW-1185">Reference proteome</keyword>
<evidence type="ECO:0000313" key="1">
    <source>
        <dbReference type="EMBL" id="MBE3636897.1"/>
    </source>
</evidence>
<reference evidence="1" key="1">
    <citation type="submission" date="2020-09" db="EMBL/GenBank/DDBJ databases">
        <title>A novel bacterium of genus Mangrovicoccus, isolated from South China Sea.</title>
        <authorList>
            <person name="Huang H."/>
            <person name="Mo K."/>
            <person name="Hu Y."/>
        </authorList>
    </citation>
    <scope>NUCLEOTIDE SEQUENCE</scope>
    <source>
        <strain evidence="1">HB182678</strain>
    </source>
</reference>
<dbReference type="AlphaFoldDB" id="A0A8J7CVU8"/>
<evidence type="ECO:0000313" key="2">
    <source>
        <dbReference type="Proteomes" id="UP000609121"/>
    </source>
</evidence>
<dbReference type="Proteomes" id="UP000609121">
    <property type="component" value="Unassembled WGS sequence"/>
</dbReference>
<accession>A0A8J7CVU8</accession>
<proteinExistence type="predicted"/>
<dbReference type="RefSeq" id="WP_193179087.1">
    <property type="nucleotide sequence ID" value="NZ_JACVXA010000004.1"/>
</dbReference>
<organism evidence="1 2">
    <name type="scientific">Mangrovicoccus algicola</name>
    <dbReference type="NCBI Taxonomy" id="2771008"/>
    <lineage>
        <taxon>Bacteria</taxon>
        <taxon>Pseudomonadati</taxon>
        <taxon>Pseudomonadota</taxon>
        <taxon>Alphaproteobacteria</taxon>
        <taxon>Rhodobacterales</taxon>
        <taxon>Paracoccaceae</taxon>
        <taxon>Mangrovicoccus</taxon>
    </lineage>
</organism>
<comment type="caution">
    <text evidence="1">The sequence shown here is derived from an EMBL/GenBank/DDBJ whole genome shotgun (WGS) entry which is preliminary data.</text>
</comment>
<gene>
    <name evidence="1" type="ORF">ICN82_01605</name>
</gene>
<sequence>MIPYGTMHHVYIHARWTWPTYTRAKAPVLWRRVFRLGRAMGRPIRRRDMPPPLGHAFALRMPYAIPVHAAEARRR</sequence>